<dbReference type="Gene3D" id="1.20.140.10">
    <property type="entry name" value="Butyryl-CoA Dehydrogenase, subunit A, domain 3"/>
    <property type="match status" value="1"/>
</dbReference>
<dbReference type="Gene3D" id="2.40.110.10">
    <property type="entry name" value="Butyryl-CoA Dehydrogenase, subunit A, domain 2"/>
    <property type="match status" value="1"/>
</dbReference>
<dbReference type="RefSeq" id="WP_146923027.1">
    <property type="nucleotide sequence ID" value="NZ_CP042430.1"/>
</dbReference>
<feature type="domain" description="Acyl-CoA dehydrogenase/oxidase N-terminal" evidence="9">
    <location>
        <begin position="4"/>
        <end position="114"/>
    </location>
</feature>
<dbReference type="Pfam" id="PF02771">
    <property type="entry name" value="Acyl-CoA_dh_N"/>
    <property type="match status" value="1"/>
</dbReference>
<dbReference type="Pfam" id="PF00441">
    <property type="entry name" value="Acyl-CoA_dh_1"/>
    <property type="match status" value="1"/>
</dbReference>
<dbReference type="AlphaFoldDB" id="A0A5B8UB29"/>
<dbReference type="FunFam" id="1.20.140.10:FF:000001">
    <property type="entry name" value="Acyl-CoA dehydrogenase"/>
    <property type="match status" value="1"/>
</dbReference>
<dbReference type="Gene3D" id="1.10.540.10">
    <property type="entry name" value="Acyl-CoA dehydrogenase/oxidase, N-terminal domain"/>
    <property type="match status" value="1"/>
</dbReference>
<comment type="similarity">
    <text evidence="2 6">Belongs to the acyl-CoA dehydrogenase family.</text>
</comment>
<organism evidence="10 11">
    <name type="scientific">Baekduia soli</name>
    <dbReference type="NCBI Taxonomy" id="496014"/>
    <lineage>
        <taxon>Bacteria</taxon>
        <taxon>Bacillati</taxon>
        <taxon>Actinomycetota</taxon>
        <taxon>Thermoleophilia</taxon>
        <taxon>Solirubrobacterales</taxon>
        <taxon>Baekduiaceae</taxon>
        <taxon>Baekduia</taxon>
    </lineage>
</organism>
<keyword evidence="3 6" id="KW-0285">Flavoprotein</keyword>
<dbReference type="GO" id="GO:0050660">
    <property type="term" value="F:flavin adenine dinucleotide binding"/>
    <property type="evidence" value="ECO:0007669"/>
    <property type="project" value="InterPro"/>
</dbReference>
<dbReference type="SUPFAM" id="SSF56645">
    <property type="entry name" value="Acyl-CoA dehydrogenase NM domain-like"/>
    <property type="match status" value="1"/>
</dbReference>
<evidence type="ECO:0000256" key="6">
    <source>
        <dbReference type="RuleBase" id="RU362125"/>
    </source>
</evidence>
<evidence type="ECO:0000313" key="10">
    <source>
        <dbReference type="EMBL" id="QEC50419.1"/>
    </source>
</evidence>
<dbReference type="Pfam" id="PF02770">
    <property type="entry name" value="Acyl-CoA_dh_M"/>
    <property type="match status" value="1"/>
</dbReference>
<dbReference type="InterPro" id="IPR037069">
    <property type="entry name" value="AcylCoA_DH/ox_N_sf"/>
</dbReference>
<reference evidence="10 11" key="1">
    <citation type="journal article" date="2018" name="J. Microbiol.">
        <title>Baekduia soli gen. nov., sp. nov., a novel bacterium isolated from the soil of Baekdu Mountain and proposal of a novel family name, Baekduiaceae fam. nov.</title>
        <authorList>
            <person name="An D.S."/>
            <person name="Siddiqi M.Z."/>
            <person name="Kim K.H."/>
            <person name="Yu H.S."/>
            <person name="Im W.T."/>
        </authorList>
    </citation>
    <scope>NUCLEOTIDE SEQUENCE [LARGE SCALE GENOMIC DNA]</scope>
    <source>
        <strain evidence="10 11">BR7-21</strain>
    </source>
</reference>
<keyword evidence="4 6" id="KW-0274">FAD</keyword>
<keyword evidence="5 6" id="KW-0560">Oxidoreductase</keyword>
<comment type="cofactor">
    <cofactor evidence="1 6">
        <name>FAD</name>
        <dbReference type="ChEBI" id="CHEBI:57692"/>
    </cofactor>
</comment>
<evidence type="ECO:0000256" key="4">
    <source>
        <dbReference type="ARBA" id="ARBA00022827"/>
    </source>
</evidence>
<keyword evidence="11" id="KW-1185">Reference proteome</keyword>
<evidence type="ECO:0000259" key="9">
    <source>
        <dbReference type="Pfam" id="PF02771"/>
    </source>
</evidence>
<feature type="domain" description="Acyl-CoA dehydrogenase/oxidase C-terminal" evidence="7">
    <location>
        <begin position="221"/>
        <end position="369"/>
    </location>
</feature>
<feature type="domain" description="Acyl-CoA oxidase/dehydrogenase middle" evidence="8">
    <location>
        <begin position="119"/>
        <end position="209"/>
    </location>
</feature>
<dbReference type="InterPro" id="IPR046373">
    <property type="entry name" value="Acyl-CoA_Oxase/DH_mid-dom_sf"/>
</dbReference>
<dbReference type="KEGG" id="bsol:FSW04_24410"/>
<evidence type="ECO:0000256" key="5">
    <source>
        <dbReference type="ARBA" id="ARBA00023002"/>
    </source>
</evidence>
<dbReference type="InterPro" id="IPR009075">
    <property type="entry name" value="AcylCo_DH/oxidase_C"/>
</dbReference>
<dbReference type="InterPro" id="IPR006091">
    <property type="entry name" value="Acyl-CoA_Oxase/DH_mid-dom"/>
</dbReference>
<evidence type="ECO:0000313" key="11">
    <source>
        <dbReference type="Proteomes" id="UP000321805"/>
    </source>
</evidence>
<evidence type="ECO:0000256" key="1">
    <source>
        <dbReference type="ARBA" id="ARBA00001974"/>
    </source>
</evidence>
<dbReference type="InterPro" id="IPR009100">
    <property type="entry name" value="AcylCoA_DH/oxidase_NM_dom_sf"/>
</dbReference>
<protein>
    <submittedName>
        <fullName evidence="10">Acyl-CoA dehydrogenase</fullName>
    </submittedName>
</protein>
<gene>
    <name evidence="10" type="ORF">FSW04_24410</name>
</gene>
<dbReference type="PIRSF" id="PIRSF016578">
    <property type="entry name" value="HsaA"/>
    <property type="match status" value="1"/>
</dbReference>
<dbReference type="SUPFAM" id="SSF47203">
    <property type="entry name" value="Acyl-CoA dehydrogenase C-terminal domain-like"/>
    <property type="match status" value="1"/>
</dbReference>
<dbReference type="PANTHER" id="PTHR43884:SF40">
    <property type="entry name" value="ACYL-COA DEHYDROGENASE"/>
    <property type="match status" value="1"/>
</dbReference>
<dbReference type="PANTHER" id="PTHR43884">
    <property type="entry name" value="ACYL-COA DEHYDROGENASE"/>
    <property type="match status" value="1"/>
</dbReference>
<proteinExistence type="inferred from homology"/>
<dbReference type="InterPro" id="IPR036250">
    <property type="entry name" value="AcylCo_DH-like_C"/>
</dbReference>
<evidence type="ECO:0000256" key="2">
    <source>
        <dbReference type="ARBA" id="ARBA00009347"/>
    </source>
</evidence>
<name>A0A5B8UB29_9ACTN</name>
<accession>A0A5B8UB29</accession>
<evidence type="ECO:0000256" key="3">
    <source>
        <dbReference type="ARBA" id="ARBA00022630"/>
    </source>
</evidence>
<sequence>MDTQAYEQLRAQAFDGLWQDVASLEAEIEDTESIPRDKLWPALERIGGFGWLIPEAYGGHGMTVRQYLPLIAEVSKVHGGIRALVHVHNSIGHALYELGDDAQREAILPGVAAGTKSVAFGLTEPDSGTGLDTSTTARREGDDYVINGRKWMITNSDFASHFIVFAKTDPATLSAIVVERDTPGFAIEALPETMGCKGGQHGLLTFTDVRVPVANRLGEEGDGLTKMERALEISRVFVAASSLGTAEYAMELSVKHALERETFGKPIAQRQAVQRYIAEMEVDIHALRLMLDDAADKWDAGRRIPREASVCKLFGLEAVGRVTDRAILVHGGIGYTRRHPVERLYRDARLNWFEEGTPTIQQLVIAREVLRSSAVAVGA</sequence>
<dbReference type="InterPro" id="IPR013786">
    <property type="entry name" value="AcylCoA_DH/ox_N"/>
</dbReference>
<dbReference type="Proteomes" id="UP000321805">
    <property type="component" value="Chromosome"/>
</dbReference>
<evidence type="ECO:0000259" key="7">
    <source>
        <dbReference type="Pfam" id="PF00441"/>
    </source>
</evidence>
<dbReference type="OrthoDB" id="142556at2"/>
<evidence type="ECO:0000259" key="8">
    <source>
        <dbReference type="Pfam" id="PF02770"/>
    </source>
</evidence>
<dbReference type="GO" id="GO:0003995">
    <property type="term" value="F:acyl-CoA dehydrogenase activity"/>
    <property type="evidence" value="ECO:0007669"/>
    <property type="project" value="TreeGrafter"/>
</dbReference>
<dbReference type="EMBL" id="CP042430">
    <property type="protein sequence ID" value="QEC50419.1"/>
    <property type="molecule type" value="Genomic_DNA"/>
</dbReference>